<proteinExistence type="predicted"/>
<evidence type="ECO:0000313" key="6">
    <source>
        <dbReference type="EMBL" id="BCO10411.1"/>
    </source>
</evidence>
<evidence type="ECO:0000256" key="4">
    <source>
        <dbReference type="PROSITE-ProRule" id="PRU00335"/>
    </source>
</evidence>
<dbReference type="AlphaFoldDB" id="A0A915U2Z7"/>
<dbReference type="GO" id="GO:0000976">
    <property type="term" value="F:transcription cis-regulatory region binding"/>
    <property type="evidence" value="ECO:0007669"/>
    <property type="project" value="TreeGrafter"/>
</dbReference>
<evidence type="ECO:0000256" key="3">
    <source>
        <dbReference type="ARBA" id="ARBA00023163"/>
    </source>
</evidence>
<evidence type="ECO:0000256" key="1">
    <source>
        <dbReference type="ARBA" id="ARBA00023015"/>
    </source>
</evidence>
<name>A0A915U2Z7_9BACT</name>
<dbReference type="KEGG" id="ddu:GF1_27870"/>
<dbReference type="InterPro" id="IPR001647">
    <property type="entry name" value="HTH_TetR"/>
</dbReference>
<dbReference type="PANTHER" id="PTHR30055:SF234">
    <property type="entry name" value="HTH-TYPE TRANSCRIPTIONAL REGULATOR BETI"/>
    <property type="match status" value="1"/>
</dbReference>
<reference evidence="6" key="1">
    <citation type="submission" date="2020-12" db="EMBL/GenBank/DDBJ databases">
        <title>Desulfobium dissulfuricans gen. nov., sp. nov., a novel mesophilic, sulfate-reducing bacterium isolated from a deep-sea hydrothermal vent.</title>
        <authorList>
            <person name="Hashimoto Y."/>
            <person name="Tame A."/>
            <person name="Sawayama S."/>
            <person name="Miyazaki J."/>
            <person name="Takai K."/>
            <person name="Nakagawa S."/>
        </authorList>
    </citation>
    <scope>NUCLEOTIDE SEQUENCE</scope>
    <source>
        <strain evidence="6">GF1</strain>
    </source>
</reference>
<gene>
    <name evidence="6" type="ORF">GF1_27870</name>
</gene>
<dbReference type="RefSeq" id="WP_267927144.1">
    <property type="nucleotide sequence ID" value="NZ_AP024233.1"/>
</dbReference>
<feature type="DNA-binding region" description="H-T-H motif" evidence="4">
    <location>
        <begin position="35"/>
        <end position="54"/>
    </location>
</feature>
<dbReference type="Gene3D" id="1.10.357.10">
    <property type="entry name" value="Tetracycline Repressor, domain 2"/>
    <property type="match status" value="1"/>
</dbReference>
<dbReference type="InterPro" id="IPR009057">
    <property type="entry name" value="Homeodomain-like_sf"/>
</dbReference>
<keyword evidence="1" id="KW-0805">Transcription regulation</keyword>
<dbReference type="PANTHER" id="PTHR30055">
    <property type="entry name" value="HTH-TYPE TRANSCRIPTIONAL REGULATOR RUTR"/>
    <property type="match status" value="1"/>
</dbReference>
<dbReference type="Pfam" id="PF00440">
    <property type="entry name" value="TetR_N"/>
    <property type="match status" value="1"/>
</dbReference>
<protein>
    <recommendedName>
        <fullName evidence="5">HTH tetR-type domain-containing protein</fullName>
    </recommendedName>
</protein>
<keyword evidence="7" id="KW-1185">Reference proteome</keyword>
<evidence type="ECO:0000313" key="7">
    <source>
        <dbReference type="Proteomes" id="UP001063350"/>
    </source>
</evidence>
<evidence type="ECO:0000256" key="2">
    <source>
        <dbReference type="ARBA" id="ARBA00023125"/>
    </source>
</evidence>
<dbReference type="PROSITE" id="PS50977">
    <property type="entry name" value="HTH_TETR_2"/>
    <property type="match status" value="1"/>
</dbReference>
<dbReference type="EMBL" id="AP024233">
    <property type="protein sequence ID" value="BCO10411.1"/>
    <property type="molecule type" value="Genomic_DNA"/>
</dbReference>
<dbReference type="Proteomes" id="UP001063350">
    <property type="component" value="Chromosome"/>
</dbReference>
<accession>A0A915U2Z7</accession>
<dbReference type="GO" id="GO:0003700">
    <property type="term" value="F:DNA-binding transcription factor activity"/>
    <property type="evidence" value="ECO:0007669"/>
    <property type="project" value="TreeGrafter"/>
</dbReference>
<dbReference type="InterPro" id="IPR050109">
    <property type="entry name" value="HTH-type_TetR-like_transc_reg"/>
</dbReference>
<organism evidence="6 7">
    <name type="scientific">Desulfolithobacter dissulfuricans</name>
    <dbReference type="NCBI Taxonomy" id="2795293"/>
    <lineage>
        <taxon>Bacteria</taxon>
        <taxon>Pseudomonadati</taxon>
        <taxon>Thermodesulfobacteriota</taxon>
        <taxon>Desulfobulbia</taxon>
        <taxon>Desulfobulbales</taxon>
        <taxon>Desulfobulbaceae</taxon>
        <taxon>Desulfolithobacter</taxon>
    </lineage>
</organism>
<sequence length="226" mass="26117">MTKKVNSKQRKGSSRERIIHAAVRLFARHGFAGTGLRELASAADVNLAMINYFFGSKKELLKEILDIFLAGYLELARLELAGNEELEVKLDRFIRSAVTYFAHHRDYLLVTITELPHDDPEIIEYKATWGRQIMEIMEKEVCRHLSTRTGERISPVVIGPMLTSMMASRFLFAPVMNQVRPEHEKEPPTGDYQEIISRIILGGLEIFETMQRRKRGEDKRRWRSQG</sequence>
<evidence type="ECO:0000259" key="5">
    <source>
        <dbReference type="PROSITE" id="PS50977"/>
    </source>
</evidence>
<keyword evidence="3" id="KW-0804">Transcription</keyword>
<dbReference type="Gene3D" id="1.10.10.60">
    <property type="entry name" value="Homeodomain-like"/>
    <property type="match status" value="1"/>
</dbReference>
<feature type="domain" description="HTH tetR-type" evidence="5">
    <location>
        <begin position="12"/>
        <end position="72"/>
    </location>
</feature>
<dbReference type="SUPFAM" id="SSF46689">
    <property type="entry name" value="Homeodomain-like"/>
    <property type="match status" value="1"/>
</dbReference>
<dbReference type="PRINTS" id="PR00455">
    <property type="entry name" value="HTHTETR"/>
</dbReference>
<keyword evidence="2 4" id="KW-0238">DNA-binding</keyword>